<keyword evidence="3 5" id="KW-1133">Transmembrane helix</keyword>
<evidence type="ECO:0000313" key="7">
    <source>
        <dbReference type="WBParaSite" id="ACRNAN_scaffold2471.g29806.t1"/>
    </source>
</evidence>
<dbReference type="Pfam" id="PF10292">
    <property type="entry name" value="7TM_GPCR_Srab"/>
    <property type="match status" value="1"/>
</dbReference>
<evidence type="ECO:0000256" key="4">
    <source>
        <dbReference type="ARBA" id="ARBA00023136"/>
    </source>
</evidence>
<sequence>MLKNRFNRVAPSGHLNNSYQLNENLRTLQVFLPLSTAHSTTFIFFISVGLYIRQSYANIDPVYFKTLVEAFNIVLCIYCLLMPLVFYQIRWKLTGVQITIVPNSAAVKDIYFKNLNDMLTAKPSKAIINSNKVMINIKK</sequence>
<accession>A0A914DFM7</accession>
<comment type="subcellular location">
    <subcellularLocation>
        <location evidence="1">Membrane</location>
        <topology evidence="1">Multi-pass membrane protein</topology>
    </subcellularLocation>
</comment>
<dbReference type="Proteomes" id="UP000887540">
    <property type="component" value="Unplaced"/>
</dbReference>
<name>A0A914DFM7_9BILA</name>
<evidence type="ECO:0000313" key="6">
    <source>
        <dbReference type="Proteomes" id="UP000887540"/>
    </source>
</evidence>
<evidence type="ECO:0000256" key="5">
    <source>
        <dbReference type="SAM" id="Phobius"/>
    </source>
</evidence>
<keyword evidence="2 5" id="KW-0812">Transmembrane</keyword>
<evidence type="ECO:0000256" key="1">
    <source>
        <dbReference type="ARBA" id="ARBA00004141"/>
    </source>
</evidence>
<keyword evidence="4 5" id="KW-0472">Membrane</keyword>
<dbReference type="GO" id="GO:0016020">
    <property type="term" value="C:membrane"/>
    <property type="evidence" value="ECO:0007669"/>
    <property type="project" value="UniProtKB-SubCell"/>
</dbReference>
<dbReference type="InterPro" id="IPR019408">
    <property type="entry name" value="7TM_GPCR_serpentine_rcpt_Srab"/>
</dbReference>
<dbReference type="AlphaFoldDB" id="A0A914DFM7"/>
<proteinExistence type="predicted"/>
<evidence type="ECO:0000256" key="2">
    <source>
        <dbReference type="ARBA" id="ARBA00022692"/>
    </source>
</evidence>
<reference evidence="7" key="1">
    <citation type="submission" date="2022-11" db="UniProtKB">
        <authorList>
            <consortium name="WormBaseParasite"/>
        </authorList>
    </citation>
    <scope>IDENTIFICATION</scope>
</reference>
<dbReference type="WBParaSite" id="ACRNAN_scaffold2471.g29806.t1">
    <property type="protein sequence ID" value="ACRNAN_scaffold2471.g29806.t1"/>
    <property type="gene ID" value="ACRNAN_scaffold2471.g29806"/>
</dbReference>
<feature type="transmembrane region" description="Helical" evidence="5">
    <location>
        <begin position="64"/>
        <end position="87"/>
    </location>
</feature>
<organism evidence="6 7">
    <name type="scientific">Acrobeloides nanus</name>
    <dbReference type="NCBI Taxonomy" id="290746"/>
    <lineage>
        <taxon>Eukaryota</taxon>
        <taxon>Metazoa</taxon>
        <taxon>Ecdysozoa</taxon>
        <taxon>Nematoda</taxon>
        <taxon>Chromadorea</taxon>
        <taxon>Rhabditida</taxon>
        <taxon>Tylenchina</taxon>
        <taxon>Cephalobomorpha</taxon>
        <taxon>Cephaloboidea</taxon>
        <taxon>Cephalobidae</taxon>
        <taxon>Acrobeloides</taxon>
    </lineage>
</organism>
<evidence type="ECO:0000256" key="3">
    <source>
        <dbReference type="ARBA" id="ARBA00022989"/>
    </source>
</evidence>
<feature type="transmembrane region" description="Helical" evidence="5">
    <location>
        <begin position="30"/>
        <end position="52"/>
    </location>
</feature>
<keyword evidence="6" id="KW-1185">Reference proteome</keyword>
<protein>
    <submittedName>
        <fullName evidence="7">Uncharacterized protein</fullName>
    </submittedName>
</protein>